<evidence type="ECO:0000313" key="2">
    <source>
        <dbReference type="Proteomes" id="UP000807306"/>
    </source>
</evidence>
<organism evidence="1 2">
    <name type="scientific">Crepidotus variabilis</name>
    <dbReference type="NCBI Taxonomy" id="179855"/>
    <lineage>
        <taxon>Eukaryota</taxon>
        <taxon>Fungi</taxon>
        <taxon>Dikarya</taxon>
        <taxon>Basidiomycota</taxon>
        <taxon>Agaricomycotina</taxon>
        <taxon>Agaricomycetes</taxon>
        <taxon>Agaricomycetidae</taxon>
        <taxon>Agaricales</taxon>
        <taxon>Agaricineae</taxon>
        <taxon>Crepidotaceae</taxon>
        <taxon>Crepidotus</taxon>
    </lineage>
</organism>
<sequence length="65" mass="7544">MIPRPIRPINHAKCDHPNNRKVFGCPLAPILSRERLSSNREAECLVVTNTTFGLHYPYCYMSHYN</sequence>
<accession>A0A9P6EDM5</accession>
<gene>
    <name evidence="1" type="ORF">CPB83DRAFT_433126</name>
</gene>
<dbReference type="Proteomes" id="UP000807306">
    <property type="component" value="Unassembled WGS sequence"/>
</dbReference>
<dbReference type="AlphaFoldDB" id="A0A9P6EDM5"/>
<name>A0A9P6EDM5_9AGAR</name>
<protein>
    <submittedName>
        <fullName evidence="1">Uncharacterized protein</fullName>
    </submittedName>
</protein>
<reference evidence="1" key="1">
    <citation type="submission" date="2020-11" db="EMBL/GenBank/DDBJ databases">
        <authorList>
            <consortium name="DOE Joint Genome Institute"/>
            <person name="Ahrendt S."/>
            <person name="Riley R."/>
            <person name="Andreopoulos W."/>
            <person name="Labutti K."/>
            <person name="Pangilinan J."/>
            <person name="Ruiz-Duenas F.J."/>
            <person name="Barrasa J.M."/>
            <person name="Sanchez-Garcia M."/>
            <person name="Camarero S."/>
            <person name="Miyauchi S."/>
            <person name="Serrano A."/>
            <person name="Linde D."/>
            <person name="Babiker R."/>
            <person name="Drula E."/>
            <person name="Ayuso-Fernandez I."/>
            <person name="Pacheco R."/>
            <person name="Padilla G."/>
            <person name="Ferreira P."/>
            <person name="Barriuso J."/>
            <person name="Kellner H."/>
            <person name="Castanera R."/>
            <person name="Alfaro M."/>
            <person name="Ramirez L."/>
            <person name="Pisabarro A.G."/>
            <person name="Kuo A."/>
            <person name="Tritt A."/>
            <person name="Lipzen A."/>
            <person name="He G."/>
            <person name="Yan M."/>
            <person name="Ng V."/>
            <person name="Cullen D."/>
            <person name="Martin F."/>
            <person name="Rosso M.-N."/>
            <person name="Henrissat B."/>
            <person name="Hibbett D."/>
            <person name="Martinez A.T."/>
            <person name="Grigoriev I.V."/>
        </authorList>
    </citation>
    <scope>NUCLEOTIDE SEQUENCE</scope>
    <source>
        <strain evidence="1">CBS 506.95</strain>
    </source>
</reference>
<proteinExistence type="predicted"/>
<comment type="caution">
    <text evidence="1">The sequence shown here is derived from an EMBL/GenBank/DDBJ whole genome shotgun (WGS) entry which is preliminary data.</text>
</comment>
<keyword evidence="2" id="KW-1185">Reference proteome</keyword>
<evidence type="ECO:0000313" key="1">
    <source>
        <dbReference type="EMBL" id="KAF9527130.1"/>
    </source>
</evidence>
<dbReference type="EMBL" id="MU157864">
    <property type="protein sequence ID" value="KAF9527130.1"/>
    <property type="molecule type" value="Genomic_DNA"/>
</dbReference>